<organism evidence="2 3">
    <name type="scientific">Chitinophaga niabensis</name>
    <dbReference type="NCBI Taxonomy" id="536979"/>
    <lineage>
        <taxon>Bacteria</taxon>
        <taxon>Pseudomonadati</taxon>
        <taxon>Bacteroidota</taxon>
        <taxon>Chitinophagia</taxon>
        <taxon>Chitinophagales</taxon>
        <taxon>Chitinophagaceae</taxon>
        <taxon>Chitinophaga</taxon>
    </lineage>
</organism>
<protein>
    <submittedName>
        <fullName evidence="2">Bifunctional DNA primase/polymerase, N-terminal</fullName>
    </submittedName>
</protein>
<dbReference type="SUPFAM" id="SSF56747">
    <property type="entry name" value="Prim-pol domain"/>
    <property type="match status" value="1"/>
</dbReference>
<proteinExistence type="predicted"/>
<dbReference type="Gene3D" id="3.30.720.160">
    <property type="entry name" value="Bifunctional DNA primase/polymerase, N-terminal"/>
    <property type="match status" value="1"/>
</dbReference>
<dbReference type="Proteomes" id="UP000185003">
    <property type="component" value="Unassembled WGS sequence"/>
</dbReference>
<evidence type="ECO:0000313" key="3">
    <source>
        <dbReference type="Proteomes" id="UP000185003"/>
    </source>
</evidence>
<dbReference type="RefSeq" id="WP_074242730.1">
    <property type="nucleotide sequence ID" value="NZ_FSRA01000002.1"/>
</dbReference>
<dbReference type="EMBL" id="FSRA01000002">
    <property type="protein sequence ID" value="SIO53926.1"/>
    <property type="molecule type" value="Genomic_DNA"/>
</dbReference>
<dbReference type="InterPro" id="IPR015330">
    <property type="entry name" value="DNA_primase/pol_bifunc_N"/>
</dbReference>
<gene>
    <name evidence="2" type="ORF">SAMN04488055_5506</name>
</gene>
<keyword evidence="3" id="KW-1185">Reference proteome</keyword>
<dbReference type="OrthoDB" id="611079at2"/>
<accession>A0A1N6KC69</accession>
<feature type="domain" description="DNA primase/polymerase bifunctional N-terminal" evidence="1">
    <location>
        <begin position="8"/>
        <end position="164"/>
    </location>
</feature>
<dbReference type="AlphaFoldDB" id="A0A1N6KC69"/>
<dbReference type="STRING" id="536979.SAMN04488055_5506"/>
<name>A0A1N6KC69_9BACT</name>
<evidence type="ECO:0000313" key="2">
    <source>
        <dbReference type="EMBL" id="SIO53926.1"/>
    </source>
</evidence>
<reference evidence="2 3" key="1">
    <citation type="submission" date="2016-11" db="EMBL/GenBank/DDBJ databases">
        <authorList>
            <person name="Jaros S."/>
            <person name="Januszkiewicz K."/>
            <person name="Wedrychowicz H."/>
        </authorList>
    </citation>
    <scope>NUCLEOTIDE SEQUENCE [LARGE SCALE GENOMIC DNA]</scope>
    <source>
        <strain evidence="2 3">DSM 24787</strain>
    </source>
</reference>
<dbReference type="Pfam" id="PF09250">
    <property type="entry name" value="Prim-Pol"/>
    <property type="match status" value="1"/>
</dbReference>
<sequence>MEFLIKAALDYRSLGLSVIAVNQFKKPIWRWKCYTSRLPTKNEIVAMFKHPDAAGIAIICGEISGNLEAIDMDIKNDLSKTLYTDFVRRLEQKAPGLESILVKVSTRSQGFHWYYRCPSVSFSKILAQRCCTELEKSCSPQEKMKVLVESRGTDGIIIVPPTPDYNFISNDISMLPVIGIEHRKMIFDVSKSFDAVVKEEATQKVFLPGSYSPFSPLDDYDIRGDIIELLVKHGWVVVERKDGKTIFKRPGDSDHPTSGDFDHVLGKFGVFTTSTKFRPTEGYKPSAVYAILECGGNFKLAAKKLLGEGYGVPYKQIY</sequence>
<evidence type="ECO:0000259" key="1">
    <source>
        <dbReference type="Pfam" id="PF09250"/>
    </source>
</evidence>